<keyword evidence="2" id="KW-0067">ATP-binding</keyword>
<evidence type="ECO:0000259" key="1">
    <source>
        <dbReference type="SMART" id="SM00778"/>
    </source>
</evidence>
<dbReference type="Pfam" id="PF08273">
    <property type="entry name" value="Zn_Ribbon_Prim"/>
    <property type="match status" value="1"/>
</dbReference>
<dbReference type="RefSeq" id="WP_078923353.1">
    <property type="nucleotide sequence ID" value="NZ_FUYB01000016.1"/>
</dbReference>
<dbReference type="SMART" id="SM00778">
    <property type="entry name" value="Prim_Zn_Ribbon"/>
    <property type="match status" value="1"/>
</dbReference>
<dbReference type="Proteomes" id="UP000190460">
    <property type="component" value="Unassembled WGS sequence"/>
</dbReference>
<reference evidence="2 3" key="1">
    <citation type="submission" date="2017-02" db="EMBL/GenBank/DDBJ databases">
        <authorList>
            <person name="Peterson S.W."/>
        </authorList>
    </citation>
    <scope>NUCLEOTIDE SEQUENCE [LARGE SCALE GENOMIC DNA]</scope>
    <source>
        <strain evidence="2 3">ATCC 49788</strain>
    </source>
</reference>
<dbReference type="AlphaFoldDB" id="A0A1T4XEE5"/>
<dbReference type="GO" id="GO:0004386">
    <property type="term" value="F:helicase activity"/>
    <property type="evidence" value="ECO:0007669"/>
    <property type="project" value="UniProtKB-KW"/>
</dbReference>
<sequence length="214" mass="24284">MNKKKATPILSSPQKHHRHYSKTCKPYLDFGAVRMAARGRWEYIHRALSISLQTTSHRKHTPCPACGGRDRFRVLPEYQETGSWFCSGGGHQQTGDGFALLNHAFNWDAYQQFAAVADLLGVASPNAETRLALRHQAAQYEVMMQAKARKKDERRRLDTDLIDALRGFDDAFEFRQRAQQAVKPQFVEVMPEELQAAKVLARRLVESYAGVSHG</sequence>
<dbReference type="SUPFAM" id="SSF57783">
    <property type="entry name" value="Zinc beta-ribbon"/>
    <property type="match status" value="1"/>
</dbReference>
<proteinExistence type="predicted"/>
<evidence type="ECO:0000313" key="3">
    <source>
        <dbReference type="Proteomes" id="UP000190460"/>
    </source>
</evidence>
<organism evidence="2 3">
    <name type="scientific">Thiothrix eikelboomii</name>
    <dbReference type="NCBI Taxonomy" id="92487"/>
    <lineage>
        <taxon>Bacteria</taxon>
        <taxon>Pseudomonadati</taxon>
        <taxon>Pseudomonadota</taxon>
        <taxon>Gammaproteobacteria</taxon>
        <taxon>Thiotrichales</taxon>
        <taxon>Thiotrichaceae</taxon>
        <taxon>Thiothrix</taxon>
    </lineage>
</organism>
<dbReference type="GO" id="GO:0008270">
    <property type="term" value="F:zinc ion binding"/>
    <property type="evidence" value="ECO:0007669"/>
    <property type="project" value="InterPro"/>
</dbReference>
<dbReference type="EMBL" id="FUYB01000016">
    <property type="protein sequence ID" value="SKA87934.1"/>
    <property type="molecule type" value="Genomic_DNA"/>
</dbReference>
<feature type="domain" description="DNA primase/helicase Gp4 N-terminal Bacteriophage T7-like" evidence="1">
    <location>
        <begin position="58"/>
        <end position="98"/>
    </location>
</feature>
<name>A0A1T4XEE5_9GAMM</name>
<keyword evidence="2" id="KW-0347">Helicase</keyword>
<dbReference type="InterPro" id="IPR013237">
    <property type="entry name" value="Phage_T7_Gp4_N"/>
</dbReference>
<protein>
    <submittedName>
        <fullName evidence="2">Zinc-binding domain of primase-helicase</fullName>
    </submittedName>
</protein>
<evidence type="ECO:0000313" key="2">
    <source>
        <dbReference type="EMBL" id="SKA87934.1"/>
    </source>
</evidence>
<keyword evidence="2" id="KW-0378">Hydrolase</keyword>
<keyword evidence="3" id="KW-1185">Reference proteome</keyword>
<dbReference type="OrthoDB" id="8967890at2"/>
<dbReference type="STRING" id="92487.SAMN02745130_02900"/>
<keyword evidence="2" id="KW-0547">Nucleotide-binding</keyword>
<gene>
    <name evidence="2" type="ORF">SAMN02745130_02900</name>
</gene>
<accession>A0A1T4XEE5</accession>